<dbReference type="Pfam" id="PF00447">
    <property type="entry name" value="HSF_DNA-bind"/>
    <property type="match status" value="1"/>
</dbReference>
<reference evidence="7 8" key="1">
    <citation type="journal article" date="2012" name="Genome Biol.">
        <title>Genome and low-iron response of an oceanic diatom adapted to chronic iron limitation.</title>
        <authorList>
            <person name="Lommer M."/>
            <person name="Specht M."/>
            <person name="Roy A.S."/>
            <person name="Kraemer L."/>
            <person name="Andreson R."/>
            <person name="Gutowska M.A."/>
            <person name="Wolf J."/>
            <person name="Bergner S.V."/>
            <person name="Schilhabel M.B."/>
            <person name="Klostermeier U.C."/>
            <person name="Beiko R.G."/>
            <person name="Rosenstiel P."/>
            <person name="Hippler M."/>
            <person name="Laroche J."/>
        </authorList>
    </citation>
    <scope>NUCLEOTIDE SEQUENCE [LARGE SCALE GENOMIC DNA]</scope>
    <source>
        <strain evidence="7 8">CCMP1005</strain>
    </source>
</reference>
<sequence length="384" mass="42521">MMLNEGIIGIGGDEVFARCVADIANWDDEEEDAFDLDPPVSPASDHVRRACGGSSSSSSTPRGTDLSASANSFDSKEFSTGEDNRSFPLLLYELVSDPNTNNSIRWLECGTRFVIADKNKFTAIVLTNQLGGRGRGSAKFTSFTRRLKRWNFKRVPSGKEMGAYYHKDFTRDDPDGAVKITYPAATAKNPAKVATTKKVKARRASTGSLQHLKPIVMKLNASQGVSPTEELNISPTPIKNSLRDKYVECELPVINSDMSAWLSSSALLNEETIGEPRNLNHPLELPPSQSQQPPLSLSEISQHYQHLIAPSTMRRHSSTDLQYHQQQQQRHQSHLIYRQQGLGINQTNVSTPMSTSQELLQGWGFRELPAKFPRGCPGPFGFQS</sequence>
<keyword evidence="2" id="KW-0238">DNA-binding</keyword>
<dbReference type="InterPro" id="IPR036390">
    <property type="entry name" value="WH_DNA-bd_sf"/>
</dbReference>
<feature type="compositionally biased region" description="Basic and acidic residues" evidence="5">
    <location>
        <begin position="74"/>
        <end position="83"/>
    </location>
</feature>
<dbReference type="EMBL" id="AGNL01004615">
    <property type="protein sequence ID" value="EJK73294.1"/>
    <property type="molecule type" value="Genomic_DNA"/>
</dbReference>
<evidence type="ECO:0000259" key="6">
    <source>
        <dbReference type="SMART" id="SM00415"/>
    </source>
</evidence>
<keyword evidence="3" id="KW-0539">Nucleus</keyword>
<dbReference type="PANTHER" id="PTHR10015">
    <property type="entry name" value="HEAT SHOCK TRANSCRIPTION FACTOR"/>
    <property type="match status" value="1"/>
</dbReference>
<evidence type="ECO:0000313" key="7">
    <source>
        <dbReference type="EMBL" id="EJK73294.1"/>
    </source>
</evidence>
<evidence type="ECO:0000256" key="2">
    <source>
        <dbReference type="ARBA" id="ARBA00023125"/>
    </source>
</evidence>
<feature type="compositionally biased region" description="Polar residues" evidence="5">
    <location>
        <begin position="60"/>
        <end position="73"/>
    </location>
</feature>
<keyword evidence="7" id="KW-0346">Stress response</keyword>
<gene>
    <name evidence="7" type="ORF">THAOC_05090</name>
</gene>
<keyword evidence="8" id="KW-1185">Reference proteome</keyword>
<dbReference type="GO" id="GO:0043565">
    <property type="term" value="F:sequence-specific DNA binding"/>
    <property type="evidence" value="ECO:0007669"/>
    <property type="project" value="InterPro"/>
</dbReference>
<evidence type="ECO:0000256" key="4">
    <source>
        <dbReference type="RuleBase" id="RU004020"/>
    </source>
</evidence>
<dbReference type="PANTHER" id="PTHR10015:SF206">
    <property type="entry name" value="HSF-TYPE DNA-BINDING DOMAIN-CONTAINING PROTEIN"/>
    <property type="match status" value="1"/>
</dbReference>
<dbReference type="InterPro" id="IPR000232">
    <property type="entry name" value="HSF_DNA-bd"/>
</dbReference>
<dbReference type="SMART" id="SM00415">
    <property type="entry name" value="HSF"/>
    <property type="match status" value="1"/>
</dbReference>
<comment type="caution">
    <text evidence="7">The sequence shown here is derived from an EMBL/GenBank/DDBJ whole genome shotgun (WGS) entry which is preliminary data.</text>
</comment>
<dbReference type="Gene3D" id="1.10.10.10">
    <property type="entry name" value="Winged helix-like DNA-binding domain superfamily/Winged helix DNA-binding domain"/>
    <property type="match status" value="1"/>
</dbReference>
<dbReference type="AlphaFoldDB" id="K0T869"/>
<evidence type="ECO:0000256" key="1">
    <source>
        <dbReference type="ARBA" id="ARBA00004123"/>
    </source>
</evidence>
<proteinExistence type="inferred from homology"/>
<dbReference type="SUPFAM" id="SSF46785">
    <property type="entry name" value="Winged helix' DNA-binding domain"/>
    <property type="match status" value="1"/>
</dbReference>
<dbReference type="InterPro" id="IPR036388">
    <property type="entry name" value="WH-like_DNA-bd_sf"/>
</dbReference>
<feature type="domain" description="HSF-type DNA-binding" evidence="6">
    <location>
        <begin position="83"/>
        <end position="183"/>
    </location>
</feature>
<dbReference type="GO" id="GO:0005634">
    <property type="term" value="C:nucleus"/>
    <property type="evidence" value="ECO:0007669"/>
    <property type="project" value="UniProtKB-SubCell"/>
</dbReference>
<evidence type="ECO:0000256" key="3">
    <source>
        <dbReference type="ARBA" id="ARBA00023242"/>
    </source>
</evidence>
<accession>K0T869</accession>
<protein>
    <submittedName>
        <fullName evidence="7">Heat shock factor</fullName>
    </submittedName>
</protein>
<organism evidence="7 8">
    <name type="scientific">Thalassiosira oceanica</name>
    <name type="common">Marine diatom</name>
    <dbReference type="NCBI Taxonomy" id="159749"/>
    <lineage>
        <taxon>Eukaryota</taxon>
        <taxon>Sar</taxon>
        <taxon>Stramenopiles</taxon>
        <taxon>Ochrophyta</taxon>
        <taxon>Bacillariophyta</taxon>
        <taxon>Coscinodiscophyceae</taxon>
        <taxon>Thalassiosirophycidae</taxon>
        <taxon>Thalassiosirales</taxon>
        <taxon>Thalassiosiraceae</taxon>
        <taxon>Thalassiosira</taxon>
    </lineage>
</organism>
<dbReference type="GO" id="GO:0003700">
    <property type="term" value="F:DNA-binding transcription factor activity"/>
    <property type="evidence" value="ECO:0007669"/>
    <property type="project" value="InterPro"/>
</dbReference>
<evidence type="ECO:0000256" key="5">
    <source>
        <dbReference type="SAM" id="MobiDB-lite"/>
    </source>
</evidence>
<name>K0T869_THAOC</name>
<evidence type="ECO:0000313" key="8">
    <source>
        <dbReference type="Proteomes" id="UP000266841"/>
    </source>
</evidence>
<comment type="similarity">
    <text evidence="4">Belongs to the HSF family.</text>
</comment>
<dbReference type="eggNOG" id="KOG0627">
    <property type="taxonomic scope" value="Eukaryota"/>
</dbReference>
<comment type="subcellular location">
    <subcellularLocation>
        <location evidence="1">Nucleus</location>
    </subcellularLocation>
</comment>
<dbReference type="OrthoDB" id="60033at2759"/>
<feature type="region of interest" description="Disordered" evidence="5">
    <location>
        <begin position="32"/>
        <end position="83"/>
    </location>
</feature>
<dbReference type="Proteomes" id="UP000266841">
    <property type="component" value="Unassembled WGS sequence"/>
</dbReference>